<dbReference type="EMBL" id="KZ995299">
    <property type="protein sequence ID" value="RKO90955.1"/>
    <property type="molecule type" value="Genomic_DNA"/>
</dbReference>
<proteinExistence type="predicted"/>
<keyword evidence="1" id="KW-0805">Transcription regulation</keyword>
<dbReference type="OrthoDB" id="2406834at2759"/>
<keyword evidence="2" id="KW-0238">DNA-binding</keyword>
<keyword evidence="4" id="KW-0539">Nucleus</keyword>
<feature type="compositionally biased region" description="Pro residues" evidence="5">
    <location>
        <begin position="639"/>
        <end position="648"/>
    </location>
</feature>
<dbReference type="GO" id="GO:0000435">
    <property type="term" value="P:positive regulation of transcription from RNA polymerase II promoter by galactose"/>
    <property type="evidence" value="ECO:0007669"/>
    <property type="project" value="TreeGrafter"/>
</dbReference>
<evidence type="ECO:0000256" key="1">
    <source>
        <dbReference type="ARBA" id="ARBA00023015"/>
    </source>
</evidence>
<feature type="compositionally biased region" description="Polar residues" evidence="5">
    <location>
        <begin position="622"/>
        <end position="631"/>
    </location>
</feature>
<dbReference type="Pfam" id="PF04082">
    <property type="entry name" value="Fungal_trans"/>
    <property type="match status" value="1"/>
</dbReference>
<feature type="compositionally biased region" description="Pro residues" evidence="5">
    <location>
        <begin position="548"/>
        <end position="567"/>
    </location>
</feature>
<name>A0A4P9WGC1_9FUNG</name>
<evidence type="ECO:0000256" key="3">
    <source>
        <dbReference type="ARBA" id="ARBA00023163"/>
    </source>
</evidence>
<feature type="region of interest" description="Disordered" evidence="5">
    <location>
        <begin position="544"/>
        <end position="693"/>
    </location>
</feature>
<keyword evidence="3" id="KW-0804">Transcription</keyword>
<evidence type="ECO:0000313" key="8">
    <source>
        <dbReference type="Proteomes" id="UP000269721"/>
    </source>
</evidence>
<accession>A0A4P9WGC1</accession>
<dbReference type="SMART" id="SM00906">
    <property type="entry name" value="Fungal_trans"/>
    <property type="match status" value="1"/>
</dbReference>
<evidence type="ECO:0000256" key="5">
    <source>
        <dbReference type="SAM" id="MobiDB-lite"/>
    </source>
</evidence>
<keyword evidence="8" id="KW-1185">Reference proteome</keyword>
<dbReference type="CDD" id="cd12148">
    <property type="entry name" value="fungal_TF_MHR"/>
    <property type="match status" value="1"/>
</dbReference>
<sequence length="738" mass="80702">MGGSHRLHTELTPYHRASLKKMESLLSSVPGLNGGTNASGGSGRSSLRSVSPNPPVLAAGARFGGKRRQKEDRRKSSVASAGGRSGSNDSEDALFCLPLLLPPWKHGPFYSNGIITVPWRIPASSEKGVPEGVLPLPPALMFELASLYFTHIHPFFPILDRDVFFKHLAEYPDTWPFNVLLSAVLSIVTLHPPALAHLGVTSDMSVALFAQTKMLLFKVERVPDVMVVQAGLIISMFGFSRGYLVNRYRYICAAVRMAQEIGLHRNLSENIRDNSLDNESEQQRRRTWFAAYIMDRHMALTHGRPLMIHDTDWDTPPPTATDPVGYLDTLYLEHHVALLRIVGTLLARVNRARPVVQPRESTPELCTRVSRELVEWKQALPVALRDPVVGSWTRRECLHMFSYVAVILLRRIALLNENKDAGAVPIDPEMSLAARCITELASGVRQLYQSANPHGIVAGDLGIAYIFPSSITAVASAWHVHFLELKANMEPGSDGGGGAEAARENLRALHLVLEQIERVHPAQNRALDGMAEILKAHGIDIPVRVNIPPSPTKPLPVTANPPLPPSHQHPHYPTPLSTSFPDRPLLSPHPSSARHRMDADPLAPPSPPAQHHPSNSAPRQPSPHTLSHNPISSYAQYPPSLPPPPSTYPPYAGNSNGQPSLAFPQLYTFPDVTPPVTYADGPRDPADPVGGLPYAPSPSLHAFGSPLEDPLTLPDNFFVDLLLNPFSDDVPWSMTGLG</sequence>
<dbReference type="InterPro" id="IPR051127">
    <property type="entry name" value="Fungal_SecMet_Regulators"/>
</dbReference>
<reference evidence="8" key="1">
    <citation type="journal article" date="2018" name="Nat. Microbiol.">
        <title>Leveraging single-cell genomics to expand the fungal tree of life.</title>
        <authorList>
            <person name="Ahrendt S.R."/>
            <person name="Quandt C.A."/>
            <person name="Ciobanu D."/>
            <person name="Clum A."/>
            <person name="Salamov A."/>
            <person name="Andreopoulos B."/>
            <person name="Cheng J.F."/>
            <person name="Woyke T."/>
            <person name="Pelin A."/>
            <person name="Henrissat B."/>
            <person name="Reynolds N.K."/>
            <person name="Benny G.L."/>
            <person name="Smith M.E."/>
            <person name="James T.Y."/>
            <person name="Grigoriev I.V."/>
        </authorList>
    </citation>
    <scope>NUCLEOTIDE SEQUENCE [LARGE SCALE GENOMIC DNA]</scope>
</reference>
<evidence type="ECO:0000256" key="2">
    <source>
        <dbReference type="ARBA" id="ARBA00023125"/>
    </source>
</evidence>
<feature type="compositionally biased region" description="Gly residues" evidence="5">
    <location>
        <begin position="32"/>
        <end position="43"/>
    </location>
</feature>
<dbReference type="AlphaFoldDB" id="A0A4P9WGC1"/>
<dbReference type="InterPro" id="IPR007219">
    <property type="entry name" value="XnlR_reg_dom"/>
</dbReference>
<dbReference type="Proteomes" id="UP000269721">
    <property type="component" value="Unassembled WGS sequence"/>
</dbReference>
<gene>
    <name evidence="7" type="ORF">BDK51DRAFT_42811</name>
</gene>
<dbReference type="GO" id="GO:0005634">
    <property type="term" value="C:nucleus"/>
    <property type="evidence" value="ECO:0007669"/>
    <property type="project" value="TreeGrafter"/>
</dbReference>
<dbReference type="PANTHER" id="PTHR47424">
    <property type="entry name" value="REGULATORY PROTEIN GAL4"/>
    <property type="match status" value="1"/>
</dbReference>
<dbReference type="PANTHER" id="PTHR47424:SF3">
    <property type="entry name" value="REGULATORY PROTEIN GAL4"/>
    <property type="match status" value="1"/>
</dbReference>
<evidence type="ECO:0000259" key="6">
    <source>
        <dbReference type="SMART" id="SM00906"/>
    </source>
</evidence>
<dbReference type="GO" id="GO:0000978">
    <property type="term" value="F:RNA polymerase II cis-regulatory region sequence-specific DNA binding"/>
    <property type="evidence" value="ECO:0007669"/>
    <property type="project" value="TreeGrafter"/>
</dbReference>
<feature type="region of interest" description="Disordered" evidence="5">
    <location>
        <begin position="28"/>
        <end position="89"/>
    </location>
</feature>
<dbReference type="GO" id="GO:0000981">
    <property type="term" value="F:DNA-binding transcription factor activity, RNA polymerase II-specific"/>
    <property type="evidence" value="ECO:0007669"/>
    <property type="project" value="TreeGrafter"/>
</dbReference>
<evidence type="ECO:0000313" key="7">
    <source>
        <dbReference type="EMBL" id="RKO90955.1"/>
    </source>
</evidence>
<dbReference type="GO" id="GO:0008270">
    <property type="term" value="F:zinc ion binding"/>
    <property type="evidence" value="ECO:0007669"/>
    <property type="project" value="InterPro"/>
</dbReference>
<feature type="domain" description="Xylanolytic transcriptional activator regulatory" evidence="6">
    <location>
        <begin position="247"/>
        <end position="324"/>
    </location>
</feature>
<dbReference type="GO" id="GO:0006351">
    <property type="term" value="P:DNA-templated transcription"/>
    <property type="evidence" value="ECO:0007669"/>
    <property type="project" value="InterPro"/>
</dbReference>
<evidence type="ECO:0000256" key="4">
    <source>
        <dbReference type="ARBA" id="ARBA00023242"/>
    </source>
</evidence>
<protein>
    <submittedName>
        <fullName evidence="7">Fungal-specific transcription factor domain-containing protein</fullName>
    </submittedName>
</protein>
<organism evidence="7 8">
    <name type="scientific">Blyttiomyces helicus</name>
    <dbReference type="NCBI Taxonomy" id="388810"/>
    <lineage>
        <taxon>Eukaryota</taxon>
        <taxon>Fungi</taxon>
        <taxon>Fungi incertae sedis</taxon>
        <taxon>Chytridiomycota</taxon>
        <taxon>Chytridiomycota incertae sedis</taxon>
        <taxon>Chytridiomycetes</taxon>
        <taxon>Chytridiomycetes incertae sedis</taxon>
        <taxon>Blyttiomyces</taxon>
    </lineage>
</organism>